<comment type="caution">
    <text evidence="3">The sequence shown here is derived from an EMBL/GenBank/DDBJ whole genome shotgun (WGS) entry which is preliminary data.</text>
</comment>
<accession>A0A0V0QQP2</accession>
<dbReference type="EMBL" id="LDAU01000114">
    <property type="protein sequence ID" value="KRX04638.1"/>
    <property type="molecule type" value="Genomic_DNA"/>
</dbReference>
<gene>
    <name evidence="3" type="ORF">PPERSA_04453</name>
</gene>
<sequence length="418" mass="50133">MNNEQEAKYMSTHPNFPLFGNIIQNTNKIEMEKFKLQKFKNQDGTEFVTGFTKQKQKVKHNQDIDKKEFKQIFEENYIHKQNNTTFVYPKKFNSSLNIKQENQFQNENKQEYGKAIKPLNKYKSQEQIQKEITEFQLKNYLKDQTPKYLTQNFKNEQLLKGAKLIRAKRSSQNSVMSSNNKTYMSHTTHHTFNKQQSLNNENNNLFYNSIVVHSAKNSFTNFPNMNINYNFRVQERIKNINVNNYNGSFMKNKHTRIQSMHLNQDKANDNKNQNGYSLNKKQNNQNNSNNIIQRNFGSQTQRYFYDQDLQEESKNDSKSSINQNDLLYNNSQQFHSNIKQLQNNYQQQHNQQKKVEKNYNQLLQMQQFDILGNQNQEQLEQNEFYKVQYKNEINKDNEKQQKKFDISKQNGELWINNN</sequence>
<feature type="compositionally biased region" description="Low complexity" evidence="2">
    <location>
        <begin position="270"/>
        <end position="291"/>
    </location>
</feature>
<reference evidence="3 4" key="1">
    <citation type="journal article" date="2015" name="Sci. Rep.">
        <title>Genome of the facultative scuticociliatosis pathogen Pseudocohnilembus persalinus provides insight into its virulence through horizontal gene transfer.</title>
        <authorList>
            <person name="Xiong J."/>
            <person name="Wang G."/>
            <person name="Cheng J."/>
            <person name="Tian M."/>
            <person name="Pan X."/>
            <person name="Warren A."/>
            <person name="Jiang C."/>
            <person name="Yuan D."/>
            <person name="Miao W."/>
        </authorList>
    </citation>
    <scope>NUCLEOTIDE SEQUENCE [LARGE SCALE GENOMIC DNA]</scope>
    <source>
        <strain evidence="3">36N120E</strain>
    </source>
</reference>
<dbReference type="AlphaFoldDB" id="A0A0V0QQP2"/>
<proteinExistence type="predicted"/>
<feature type="region of interest" description="Disordered" evidence="2">
    <location>
        <begin position="266"/>
        <end position="291"/>
    </location>
</feature>
<name>A0A0V0QQP2_PSEPJ</name>
<organism evidence="3 4">
    <name type="scientific">Pseudocohnilembus persalinus</name>
    <name type="common">Ciliate</name>
    <dbReference type="NCBI Taxonomy" id="266149"/>
    <lineage>
        <taxon>Eukaryota</taxon>
        <taxon>Sar</taxon>
        <taxon>Alveolata</taxon>
        <taxon>Ciliophora</taxon>
        <taxon>Intramacronucleata</taxon>
        <taxon>Oligohymenophorea</taxon>
        <taxon>Scuticociliatia</taxon>
        <taxon>Philasterida</taxon>
        <taxon>Pseudocohnilembidae</taxon>
        <taxon>Pseudocohnilembus</taxon>
    </lineage>
</organism>
<evidence type="ECO:0000256" key="2">
    <source>
        <dbReference type="SAM" id="MobiDB-lite"/>
    </source>
</evidence>
<keyword evidence="4" id="KW-1185">Reference proteome</keyword>
<dbReference type="InParanoid" id="A0A0V0QQP2"/>
<evidence type="ECO:0000313" key="4">
    <source>
        <dbReference type="Proteomes" id="UP000054937"/>
    </source>
</evidence>
<evidence type="ECO:0000256" key="1">
    <source>
        <dbReference type="SAM" id="Coils"/>
    </source>
</evidence>
<protein>
    <submittedName>
        <fullName evidence="3">Uncharacterized protein</fullName>
    </submittedName>
</protein>
<feature type="coiled-coil region" evidence="1">
    <location>
        <begin position="331"/>
        <end position="358"/>
    </location>
</feature>
<evidence type="ECO:0000313" key="3">
    <source>
        <dbReference type="EMBL" id="KRX04638.1"/>
    </source>
</evidence>
<keyword evidence="1" id="KW-0175">Coiled coil</keyword>
<dbReference type="Proteomes" id="UP000054937">
    <property type="component" value="Unassembled WGS sequence"/>
</dbReference>